<protein>
    <recommendedName>
        <fullName evidence="4">DUF5518 domain-containing protein</fullName>
    </recommendedName>
</protein>
<keyword evidence="1" id="KW-1133">Transmembrane helix</keyword>
<organism evidence="2 3">
    <name type="scientific">Halocatena marina</name>
    <dbReference type="NCBI Taxonomy" id="2934937"/>
    <lineage>
        <taxon>Archaea</taxon>
        <taxon>Methanobacteriati</taxon>
        <taxon>Methanobacteriota</taxon>
        <taxon>Stenosarchaea group</taxon>
        <taxon>Halobacteria</taxon>
        <taxon>Halobacteriales</taxon>
        <taxon>Natronomonadaceae</taxon>
        <taxon>Halocatena</taxon>
    </lineage>
</organism>
<comment type="caution">
    <text evidence="2">The sequence shown here is derived from an EMBL/GenBank/DDBJ whole genome shotgun (WGS) entry which is preliminary data.</text>
</comment>
<evidence type="ECO:0000256" key="1">
    <source>
        <dbReference type="SAM" id="Phobius"/>
    </source>
</evidence>
<name>A0ABD5YL69_9EURY</name>
<dbReference type="Proteomes" id="UP001596417">
    <property type="component" value="Unassembled WGS sequence"/>
</dbReference>
<keyword evidence="3" id="KW-1185">Reference proteome</keyword>
<feature type="transmembrane region" description="Helical" evidence="1">
    <location>
        <begin position="48"/>
        <end position="65"/>
    </location>
</feature>
<reference evidence="2 3" key="1">
    <citation type="journal article" date="2019" name="Int. J. Syst. Evol. Microbiol.">
        <title>The Global Catalogue of Microorganisms (GCM) 10K type strain sequencing project: providing services to taxonomists for standard genome sequencing and annotation.</title>
        <authorList>
            <consortium name="The Broad Institute Genomics Platform"/>
            <consortium name="The Broad Institute Genome Sequencing Center for Infectious Disease"/>
            <person name="Wu L."/>
            <person name="Ma J."/>
        </authorList>
    </citation>
    <scope>NUCLEOTIDE SEQUENCE [LARGE SCALE GENOMIC DNA]</scope>
    <source>
        <strain evidence="2 3">RDMS1</strain>
    </source>
</reference>
<feature type="transmembrane region" description="Helical" evidence="1">
    <location>
        <begin position="116"/>
        <end position="146"/>
    </location>
</feature>
<evidence type="ECO:0000313" key="2">
    <source>
        <dbReference type="EMBL" id="MFC7188477.1"/>
    </source>
</evidence>
<evidence type="ECO:0000313" key="3">
    <source>
        <dbReference type="Proteomes" id="UP001596417"/>
    </source>
</evidence>
<keyword evidence="1" id="KW-0472">Membrane</keyword>
<dbReference type="AlphaFoldDB" id="A0ABD5YL69"/>
<keyword evidence="1" id="KW-0812">Transmembrane</keyword>
<dbReference type="EMBL" id="JBHTAX010000001">
    <property type="protein sequence ID" value="MFC7188477.1"/>
    <property type="molecule type" value="Genomic_DNA"/>
</dbReference>
<sequence length="156" mass="15771">MSGSNTTVFETKIDLLDLSISKRAILAGATLGILVNMSALLIPVLNYVGGGVIAGFVAAYIVGGPRGWLHGIIAGIIAGLVGGTNAVLVGQLFGIIEPPSLMQDAVGIIAPQFSGMGTIGSLLIILGIAGFIVVDSIIGGMIGALLRTVVNSAFRR</sequence>
<proteinExistence type="predicted"/>
<dbReference type="RefSeq" id="WP_248903846.1">
    <property type="nucleotide sequence ID" value="NZ_CP109979.1"/>
</dbReference>
<dbReference type="GeneID" id="76198008"/>
<evidence type="ECO:0008006" key="4">
    <source>
        <dbReference type="Google" id="ProtNLM"/>
    </source>
</evidence>
<accession>A0ABD5YL69</accession>
<gene>
    <name evidence="2" type="ORF">ACFQL7_00455</name>
</gene>
<feature type="transmembrane region" description="Helical" evidence="1">
    <location>
        <begin position="72"/>
        <end position="96"/>
    </location>
</feature>